<keyword evidence="2" id="KW-1185">Reference proteome</keyword>
<accession>A0A3Q7EVE4</accession>
<reference evidence="1" key="1">
    <citation type="journal article" date="2012" name="Nature">
        <title>The tomato genome sequence provides insights into fleshy fruit evolution.</title>
        <authorList>
            <consortium name="Tomato Genome Consortium"/>
        </authorList>
    </citation>
    <scope>NUCLEOTIDE SEQUENCE [LARGE SCALE GENOMIC DNA]</scope>
    <source>
        <strain evidence="1">cv. Heinz 1706</strain>
    </source>
</reference>
<reference evidence="1" key="2">
    <citation type="submission" date="2019-01" db="UniProtKB">
        <authorList>
            <consortium name="EnsemblPlants"/>
        </authorList>
    </citation>
    <scope>IDENTIFICATION</scope>
    <source>
        <strain evidence="1">cv. Heinz 1706</strain>
    </source>
</reference>
<dbReference type="InParanoid" id="A0A3Q7EVE4"/>
<dbReference type="Proteomes" id="UP000004994">
    <property type="component" value="Chromosome 2"/>
</dbReference>
<evidence type="ECO:0000313" key="2">
    <source>
        <dbReference type="Proteomes" id="UP000004994"/>
    </source>
</evidence>
<name>A0A3Q7EVE4_SOLLC</name>
<dbReference type="EnsemblPlants" id="Solyc02g011975.1.1">
    <property type="protein sequence ID" value="Solyc02g011975.1.1"/>
    <property type="gene ID" value="Solyc02g011975.1"/>
</dbReference>
<sequence>MHRFMDGIKYVVFIDKSIRLLGKINILLMSNQDQLRQK</sequence>
<protein>
    <submittedName>
        <fullName evidence="1">Uncharacterized protein</fullName>
    </submittedName>
</protein>
<dbReference type="Gramene" id="Solyc02g011975.1.1">
    <property type="protein sequence ID" value="Solyc02g011975.1.1"/>
    <property type="gene ID" value="Solyc02g011975.1"/>
</dbReference>
<dbReference type="AlphaFoldDB" id="A0A3Q7EVE4"/>
<proteinExistence type="predicted"/>
<organism evidence="1">
    <name type="scientific">Solanum lycopersicum</name>
    <name type="common">Tomato</name>
    <name type="synonym">Lycopersicon esculentum</name>
    <dbReference type="NCBI Taxonomy" id="4081"/>
    <lineage>
        <taxon>Eukaryota</taxon>
        <taxon>Viridiplantae</taxon>
        <taxon>Streptophyta</taxon>
        <taxon>Embryophyta</taxon>
        <taxon>Tracheophyta</taxon>
        <taxon>Spermatophyta</taxon>
        <taxon>Magnoliopsida</taxon>
        <taxon>eudicotyledons</taxon>
        <taxon>Gunneridae</taxon>
        <taxon>Pentapetalae</taxon>
        <taxon>asterids</taxon>
        <taxon>lamiids</taxon>
        <taxon>Solanales</taxon>
        <taxon>Solanaceae</taxon>
        <taxon>Solanoideae</taxon>
        <taxon>Solaneae</taxon>
        <taxon>Solanum</taxon>
        <taxon>Solanum subgen. Lycopersicon</taxon>
    </lineage>
</organism>
<evidence type="ECO:0000313" key="1">
    <source>
        <dbReference type="EnsemblPlants" id="Solyc02g011975.1.1"/>
    </source>
</evidence>